<feature type="compositionally biased region" description="Low complexity" evidence="1">
    <location>
        <begin position="149"/>
        <end position="161"/>
    </location>
</feature>
<dbReference type="EMBL" id="JAECZO010000006">
    <property type="protein sequence ID" value="KAK7200476.1"/>
    <property type="molecule type" value="Genomic_DNA"/>
</dbReference>
<feature type="region of interest" description="Disordered" evidence="1">
    <location>
        <begin position="123"/>
        <end position="161"/>
    </location>
</feature>
<evidence type="ECO:0000313" key="2">
    <source>
        <dbReference type="EMBL" id="KAK7200476.1"/>
    </source>
</evidence>
<proteinExistence type="predicted"/>
<protein>
    <submittedName>
        <fullName evidence="2">Uncharacterized protein</fullName>
    </submittedName>
</protein>
<evidence type="ECO:0000313" key="3">
    <source>
        <dbReference type="Proteomes" id="UP001430356"/>
    </source>
</evidence>
<comment type="caution">
    <text evidence="2">The sequence shown here is derived from an EMBL/GenBank/DDBJ whole genome shotgun (WGS) entry which is preliminary data.</text>
</comment>
<dbReference type="AlphaFoldDB" id="A0AAW0F3S8"/>
<feature type="region of interest" description="Disordered" evidence="1">
    <location>
        <begin position="184"/>
        <end position="214"/>
    </location>
</feature>
<keyword evidence="3" id="KW-1185">Reference proteome</keyword>
<reference evidence="2 3" key="1">
    <citation type="journal article" date="2021" name="MBio">
        <title>A New Model Trypanosomatid, Novymonas esmeraldas: Genomic Perception of Its 'Candidatus Pandoraea novymonadis' Endosymbiont.</title>
        <authorList>
            <person name="Zakharova A."/>
            <person name="Saura A."/>
            <person name="Butenko A."/>
            <person name="Podesvova L."/>
            <person name="Warmusova S."/>
            <person name="Kostygov A.Y."/>
            <person name="Nenarokova A."/>
            <person name="Lukes J."/>
            <person name="Opperdoes F.R."/>
            <person name="Yurchenko V."/>
        </authorList>
    </citation>
    <scope>NUCLEOTIDE SEQUENCE [LARGE SCALE GENOMIC DNA]</scope>
    <source>
        <strain evidence="2 3">E262AT.01</strain>
    </source>
</reference>
<evidence type="ECO:0000256" key="1">
    <source>
        <dbReference type="SAM" id="MobiDB-lite"/>
    </source>
</evidence>
<feature type="compositionally biased region" description="Acidic residues" evidence="1">
    <location>
        <begin position="196"/>
        <end position="206"/>
    </location>
</feature>
<organism evidence="2 3">
    <name type="scientific">Novymonas esmeraldas</name>
    <dbReference type="NCBI Taxonomy" id="1808958"/>
    <lineage>
        <taxon>Eukaryota</taxon>
        <taxon>Discoba</taxon>
        <taxon>Euglenozoa</taxon>
        <taxon>Kinetoplastea</taxon>
        <taxon>Metakinetoplastina</taxon>
        <taxon>Trypanosomatida</taxon>
        <taxon>Trypanosomatidae</taxon>
        <taxon>Novymonas</taxon>
    </lineage>
</organism>
<sequence length="273" mass="29212">MLGEELEIGYFAEDAYAGYVTDLATHLHLTPAFRSARGATLDVVFTGPFLSRPAYRDAVRQRKLRRFGELVLTESEPAEVTVAGTSSTVVTLHGWIEKLNAARKVQLMEPLLPAVELGDLADGTVDSQLGDGTPGKCASASPPSRQDGAATDEASTRSASASSRYRVVGSLDFLLHLSTDDPGASELGCVDGDSGGSDDVDDDDEPAPPVDDETRVDHARRDALEQRDDFALARNAVDTVIKFAQLAEEHPGAVGSVYVDLEEDVEYIRFGDA</sequence>
<name>A0AAW0F3S8_9TRYP</name>
<gene>
    <name evidence="2" type="ORF">NESM_000102400</name>
</gene>
<dbReference type="Proteomes" id="UP001430356">
    <property type="component" value="Unassembled WGS sequence"/>
</dbReference>
<accession>A0AAW0F3S8</accession>